<evidence type="ECO:0000313" key="5">
    <source>
        <dbReference type="EMBL" id="MFC4986860.1"/>
    </source>
</evidence>
<feature type="domain" description="Acetyl-CoA hydrolase/transferase N-terminal" evidence="3">
    <location>
        <begin position="22"/>
        <end position="219"/>
    </location>
</feature>
<dbReference type="EMBL" id="JBHSJG010000010">
    <property type="protein sequence ID" value="MFC4986860.1"/>
    <property type="molecule type" value="Genomic_DNA"/>
</dbReference>
<dbReference type="Gene3D" id="3.40.1080.20">
    <property type="entry name" value="Acetyl-CoA hydrolase/transferase C-terminal domain"/>
    <property type="match status" value="1"/>
</dbReference>
<organism evidence="5 6">
    <name type="scientific">Saliphagus infecundisoli</name>
    <dbReference type="NCBI Taxonomy" id="1849069"/>
    <lineage>
        <taxon>Archaea</taxon>
        <taxon>Methanobacteriati</taxon>
        <taxon>Methanobacteriota</taxon>
        <taxon>Stenosarchaea group</taxon>
        <taxon>Halobacteria</taxon>
        <taxon>Halobacteriales</taxon>
        <taxon>Natrialbaceae</taxon>
        <taxon>Saliphagus</taxon>
    </lineage>
</organism>
<protein>
    <submittedName>
        <fullName evidence="5">Acetyl-CoA hydrolase/transferase C-terminal domain-containing protein</fullName>
    </submittedName>
</protein>
<accession>A0ABD5QAS8</accession>
<name>A0ABD5QAS8_9EURY</name>
<evidence type="ECO:0000256" key="1">
    <source>
        <dbReference type="ARBA" id="ARBA00009632"/>
    </source>
</evidence>
<evidence type="ECO:0000313" key="6">
    <source>
        <dbReference type="Proteomes" id="UP001595925"/>
    </source>
</evidence>
<comment type="similarity">
    <text evidence="1">Belongs to the acetyl-CoA hydrolase/transferase family.</text>
</comment>
<dbReference type="InterPro" id="IPR038460">
    <property type="entry name" value="AcetylCoA_hyd_C_sf"/>
</dbReference>
<dbReference type="InterPro" id="IPR003702">
    <property type="entry name" value="ActCoA_hydro_N"/>
</dbReference>
<reference evidence="5 6" key="1">
    <citation type="journal article" date="2019" name="Int. J. Syst. Evol. Microbiol.">
        <title>The Global Catalogue of Microorganisms (GCM) 10K type strain sequencing project: providing services to taxonomists for standard genome sequencing and annotation.</title>
        <authorList>
            <consortium name="The Broad Institute Genomics Platform"/>
            <consortium name="The Broad Institute Genome Sequencing Center for Infectious Disease"/>
            <person name="Wu L."/>
            <person name="Ma J."/>
        </authorList>
    </citation>
    <scope>NUCLEOTIDE SEQUENCE [LARGE SCALE GENOMIC DNA]</scope>
    <source>
        <strain evidence="5 6">CGMCC 1.15824</strain>
    </source>
</reference>
<dbReference type="PANTHER" id="PTHR43609">
    <property type="entry name" value="ACETYL-COA HYDROLASE"/>
    <property type="match status" value="1"/>
</dbReference>
<proteinExistence type="inferred from homology"/>
<keyword evidence="5" id="KW-0378">Hydrolase</keyword>
<feature type="region of interest" description="Disordered" evidence="2">
    <location>
        <begin position="182"/>
        <end position="202"/>
    </location>
</feature>
<dbReference type="PANTHER" id="PTHR43609:SF1">
    <property type="entry name" value="ACETYL-COA HYDROLASE"/>
    <property type="match status" value="1"/>
</dbReference>
<comment type="caution">
    <text evidence="5">The sequence shown here is derived from an EMBL/GenBank/DDBJ whole genome shotgun (WGS) entry which is preliminary data.</text>
</comment>
<gene>
    <name evidence="5" type="ORF">ACFPFO_03545</name>
</gene>
<evidence type="ECO:0000256" key="2">
    <source>
        <dbReference type="SAM" id="MobiDB-lite"/>
    </source>
</evidence>
<keyword evidence="6" id="KW-1185">Reference proteome</keyword>
<dbReference type="RefSeq" id="WP_224829690.1">
    <property type="nucleotide sequence ID" value="NZ_JAIVEF010000024.1"/>
</dbReference>
<dbReference type="InterPro" id="IPR037171">
    <property type="entry name" value="NagB/RpiA_transferase-like"/>
</dbReference>
<dbReference type="Pfam" id="PF13336">
    <property type="entry name" value="AcetylCoA_hyd_C"/>
    <property type="match status" value="1"/>
</dbReference>
<dbReference type="AlphaFoldDB" id="A0ABD5QAS8"/>
<dbReference type="SUPFAM" id="SSF100950">
    <property type="entry name" value="NagB/RpiA/CoA transferase-like"/>
    <property type="match status" value="2"/>
</dbReference>
<evidence type="ECO:0000259" key="4">
    <source>
        <dbReference type="Pfam" id="PF13336"/>
    </source>
</evidence>
<dbReference type="GO" id="GO:0016787">
    <property type="term" value="F:hydrolase activity"/>
    <property type="evidence" value="ECO:0007669"/>
    <property type="project" value="UniProtKB-KW"/>
</dbReference>
<dbReference type="Pfam" id="PF02550">
    <property type="entry name" value="AcetylCoA_hydro"/>
    <property type="match status" value="1"/>
</dbReference>
<evidence type="ECO:0000259" key="3">
    <source>
        <dbReference type="Pfam" id="PF02550"/>
    </source>
</evidence>
<sequence>MTPQRGNDGSIDTRLQGDFPVVSAESAADLVSDDATVLVSGFGSVGYPKEVPLSLANSNRDLELTIVSGGSVGGEIDEQLVEANAITRRYPYQALKTAREAINDRRIAFSDRKVASLGDEVQYGGLVDPDVAIIEAVAVGKDWLIPSTSIGQTPAFVNAAPKLLVEVNSAQPLALQSLHDNYLPGKPPNRDPIPLTEPDGRIGSSRVEFDPSKLVGVIETDRSDTTYSFRDSTEDDQAIAVNLRKFLTEEMNRTPVFDDALHLQFGVGSLGNALMGELAEFDPDGRDVIYFGEVIQDGLLEMLDAGHIESASATALALSEEGQAKLFENIDRYGEDIVLRPTNISNNPALIDRFGVIGVNSALEIDLYGNVNSTHIRGTHVLNGIGGSNDFNGNSLVSICALPSTLKGGDISRIVPLTPHVDHTEHDIDVFVTEQGIADVRGCSPLERARMIVDNCTHPKYRQDLREYLDRVEEQDGHIPQDPELARELFD</sequence>
<dbReference type="InterPro" id="IPR046433">
    <property type="entry name" value="ActCoA_hydro"/>
</dbReference>
<dbReference type="Gene3D" id="3.40.1080.10">
    <property type="entry name" value="Glutaconate Coenzyme A-transferase"/>
    <property type="match status" value="1"/>
</dbReference>
<dbReference type="InterPro" id="IPR026888">
    <property type="entry name" value="AcetylCoA_hyd_C"/>
</dbReference>
<feature type="domain" description="Acetyl-CoA hydrolase/transferase C-terminal" evidence="4">
    <location>
        <begin position="322"/>
        <end position="468"/>
    </location>
</feature>
<dbReference type="Proteomes" id="UP001595925">
    <property type="component" value="Unassembled WGS sequence"/>
</dbReference>